<dbReference type="InterPro" id="IPR036259">
    <property type="entry name" value="MFS_trans_sf"/>
</dbReference>
<dbReference type="RefSeq" id="XP_012184386.1">
    <property type="nucleotide sequence ID" value="XM_012328996.1"/>
</dbReference>
<feature type="transmembrane region" description="Helical" evidence="3">
    <location>
        <begin position="92"/>
        <end position="110"/>
    </location>
</feature>
<dbReference type="GO" id="GO:0016020">
    <property type="term" value="C:membrane"/>
    <property type="evidence" value="ECO:0007669"/>
    <property type="project" value="UniProtKB-SubCell"/>
</dbReference>
<feature type="transmembrane region" description="Helical" evidence="3">
    <location>
        <begin position="211"/>
        <end position="233"/>
    </location>
</feature>
<feature type="transmembrane region" description="Helical" evidence="3">
    <location>
        <begin position="293"/>
        <end position="311"/>
    </location>
</feature>
<organism evidence="5 6">
    <name type="scientific">Fibroporia radiculosa</name>
    <dbReference type="NCBI Taxonomy" id="599839"/>
    <lineage>
        <taxon>Eukaryota</taxon>
        <taxon>Fungi</taxon>
        <taxon>Dikarya</taxon>
        <taxon>Basidiomycota</taxon>
        <taxon>Agaricomycotina</taxon>
        <taxon>Agaricomycetes</taxon>
        <taxon>Polyporales</taxon>
        <taxon>Fibroporiaceae</taxon>
        <taxon>Fibroporia</taxon>
    </lineage>
</organism>
<proteinExistence type="inferred from homology"/>
<feature type="transmembrane region" description="Helical" evidence="3">
    <location>
        <begin position="51"/>
        <end position="72"/>
    </location>
</feature>
<gene>
    <name evidence="5" type="ORF">FIBRA_07310</name>
</gene>
<feature type="transmembrane region" description="Helical" evidence="3">
    <location>
        <begin position="413"/>
        <end position="432"/>
    </location>
</feature>
<feature type="transmembrane region" description="Helical" evidence="3">
    <location>
        <begin position="260"/>
        <end position="281"/>
    </location>
</feature>
<dbReference type="InterPro" id="IPR020846">
    <property type="entry name" value="MFS_dom"/>
</dbReference>
<dbReference type="EMBL" id="HE797179">
    <property type="protein sequence ID" value="CCM05103.1"/>
    <property type="molecule type" value="Genomic_DNA"/>
</dbReference>
<feature type="transmembrane region" description="Helical" evidence="3">
    <location>
        <begin position="323"/>
        <end position="342"/>
    </location>
</feature>
<evidence type="ECO:0000256" key="2">
    <source>
        <dbReference type="ARBA" id="ARBA00006727"/>
    </source>
</evidence>
<comment type="similarity">
    <text evidence="2">Belongs to the major facilitator superfamily. Monocarboxylate porter (TC 2.A.1.13) family.</text>
</comment>
<dbReference type="InParanoid" id="J4GE31"/>
<comment type="subcellular location">
    <subcellularLocation>
        <location evidence="1">Membrane</location>
        <topology evidence="1">Multi-pass membrane protein</topology>
    </subcellularLocation>
</comment>
<evidence type="ECO:0000259" key="4">
    <source>
        <dbReference type="PROSITE" id="PS50850"/>
    </source>
</evidence>
<dbReference type="Proteomes" id="UP000006352">
    <property type="component" value="Unassembled WGS sequence"/>
</dbReference>
<sequence length="452" mass="48798">MSQNEIKSDGSGSETAVVIDDKLLDTEAIIPVLADADTLSDGSIPIPDGGLWAWLAILGGWSMNFCTVGYSTSFGVCQDYYVLAGASTNSNISWIGSLQLFLTFIVGLPAGRLFDLGYFRPVVTLGSFLFVFSLFMLSLADPSSYYQLLLSQGIGMGLAGGLLLTPSLAIQSHYWKKRRAMALGIVQSGSPFGGVVYPIMLNRLFNGSAGFAWGIRASAFLSLGLLLIANCIMRTRLPGGKNRLEGSKPSVKSIMTHKPYVLAVLAMICLQLGIFFPYFYLQSWSRYYNLSDTLAFYMIAILNTGAVFGRMIPNAIADYAGQLNTFCPMICVTAILLFAMFGTTTPGAIVIFAILYGFFSGACLSLLPAALSLMAKTPAEVGNRIGFCFFIMSFATLTGNPIDGALLGPNNQWYKALLFNGILMVVGSSLLLTSRWLLAKERGTQLLYLTPP</sequence>
<keyword evidence="3" id="KW-0812">Transmembrane</keyword>
<feature type="transmembrane region" description="Helical" evidence="3">
    <location>
        <begin position="348"/>
        <end position="373"/>
    </location>
</feature>
<dbReference type="GeneID" id="24100014"/>
<feature type="transmembrane region" description="Helical" evidence="3">
    <location>
        <begin position="122"/>
        <end position="140"/>
    </location>
</feature>
<dbReference type="OrthoDB" id="6499973at2759"/>
<protein>
    <recommendedName>
        <fullName evidence="4">Major facilitator superfamily (MFS) profile domain-containing protein</fullName>
    </recommendedName>
</protein>
<feature type="domain" description="Major facilitator superfamily (MFS) profile" evidence="4">
    <location>
        <begin position="259"/>
        <end position="452"/>
    </location>
</feature>
<name>J4GE31_9APHY</name>
<feature type="transmembrane region" description="Helical" evidence="3">
    <location>
        <begin position="385"/>
        <end position="407"/>
    </location>
</feature>
<evidence type="ECO:0000256" key="1">
    <source>
        <dbReference type="ARBA" id="ARBA00004141"/>
    </source>
</evidence>
<keyword evidence="3" id="KW-1133">Transmembrane helix</keyword>
<keyword evidence="6" id="KW-1185">Reference proteome</keyword>
<reference evidence="5 6" key="1">
    <citation type="journal article" date="2012" name="Appl. Environ. Microbiol.">
        <title>Short-read sequencing for genomic analysis of the brown rot fungus Fibroporia radiculosa.</title>
        <authorList>
            <person name="Tang J.D."/>
            <person name="Perkins A.D."/>
            <person name="Sonstegard T.S."/>
            <person name="Schroeder S.G."/>
            <person name="Burgess S.C."/>
            <person name="Diehl S.V."/>
        </authorList>
    </citation>
    <scope>NUCLEOTIDE SEQUENCE [LARGE SCALE GENOMIC DNA]</scope>
    <source>
        <strain evidence="5 6">TFFH 294</strain>
    </source>
</reference>
<dbReference type="SUPFAM" id="SSF103473">
    <property type="entry name" value="MFS general substrate transporter"/>
    <property type="match status" value="1"/>
</dbReference>
<evidence type="ECO:0000313" key="6">
    <source>
        <dbReference type="Proteomes" id="UP000006352"/>
    </source>
</evidence>
<dbReference type="Gene3D" id="1.20.1250.20">
    <property type="entry name" value="MFS general substrate transporter like domains"/>
    <property type="match status" value="1"/>
</dbReference>
<dbReference type="AlphaFoldDB" id="J4GE31"/>
<accession>J4GE31</accession>
<evidence type="ECO:0000256" key="3">
    <source>
        <dbReference type="SAM" id="Phobius"/>
    </source>
</evidence>
<dbReference type="PROSITE" id="PS50850">
    <property type="entry name" value="MFS"/>
    <property type="match status" value="1"/>
</dbReference>
<feature type="transmembrane region" description="Helical" evidence="3">
    <location>
        <begin position="146"/>
        <end position="168"/>
    </location>
</feature>
<dbReference type="PANTHER" id="PTHR11360:SF234">
    <property type="entry name" value="MFS-TYPE TRANSPORTER DBAD-RELATED"/>
    <property type="match status" value="1"/>
</dbReference>
<dbReference type="GO" id="GO:0022857">
    <property type="term" value="F:transmembrane transporter activity"/>
    <property type="evidence" value="ECO:0007669"/>
    <property type="project" value="InterPro"/>
</dbReference>
<dbReference type="Pfam" id="PF07690">
    <property type="entry name" value="MFS_1"/>
    <property type="match status" value="1"/>
</dbReference>
<dbReference type="PANTHER" id="PTHR11360">
    <property type="entry name" value="MONOCARBOXYLATE TRANSPORTER"/>
    <property type="match status" value="1"/>
</dbReference>
<evidence type="ECO:0000313" key="5">
    <source>
        <dbReference type="EMBL" id="CCM05103.1"/>
    </source>
</evidence>
<dbReference type="InterPro" id="IPR050327">
    <property type="entry name" value="Proton-linked_MCT"/>
</dbReference>
<dbReference type="InterPro" id="IPR011701">
    <property type="entry name" value="MFS"/>
</dbReference>
<dbReference type="STRING" id="599839.J4GE31"/>
<dbReference type="HOGENOM" id="CLU_001265_1_1_1"/>
<feature type="transmembrane region" description="Helical" evidence="3">
    <location>
        <begin position="180"/>
        <end position="199"/>
    </location>
</feature>
<keyword evidence="3" id="KW-0472">Membrane</keyword>